<dbReference type="AlphaFoldDB" id="A0A368LFZ3"/>
<evidence type="ECO:0000313" key="9">
    <source>
        <dbReference type="Proteomes" id="UP000252479"/>
    </source>
</evidence>
<evidence type="ECO:0000259" key="7">
    <source>
        <dbReference type="PROSITE" id="PS51352"/>
    </source>
</evidence>
<dbReference type="PANTHER" id="PTHR13887:SF14">
    <property type="entry name" value="DISULFIDE BOND FORMATION PROTEIN D"/>
    <property type="match status" value="1"/>
</dbReference>
<dbReference type="GO" id="GO:0016853">
    <property type="term" value="F:isomerase activity"/>
    <property type="evidence" value="ECO:0007669"/>
    <property type="project" value="UniProtKB-KW"/>
</dbReference>
<feature type="transmembrane region" description="Helical" evidence="6">
    <location>
        <begin position="12"/>
        <end position="34"/>
    </location>
</feature>
<comment type="caution">
    <text evidence="8">The sequence shown here is derived from an EMBL/GenBank/DDBJ whole genome shotgun (WGS) entry which is preliminary data.</text>
</comment>
<dbReference type="InterPro" id="IPR036249">
    <property type="entry name" value="Thioredoxin-like_sf"/>
</dbReference>
<dbReference type="PANTHER" id="PTHR13887">
    <property type="entry name" value="GLUTATHIONE S-TRANSFERASE KAPPA"/>
    <property type="match status" value="1"/>
</dbReference>
<dbReference type="EMBL" id="QPGL01000004">
    <property type="protein sequence ID" value="RCS68682.1"/>
    <property type="molecule type" value="Genomic_DNA"/>
</dbReference>
<dbReference type="GO" id="GO:0016491">
    <property type="term" value="F:oxidoreductase activity"/>
    <property type="evidence" value="ECO:0007669"/>
    <property type="project" value="UniProtKB-KW"/>
</dbReference>
<keyword evidence="6" id="KW-1133">Transmembrane helix</keyword>
<keyword evidence="5" id="KW-0676">Redox-active center</keyword>
<dbReference type="PROSITE" id="PS51352">
    <property type="entry name" value="THIOREDOXIN_2"/>
    <property type="match status" value="1"/>
</dbReference>
<dbReference type="GeneID" id="303190692"/>
<name>A0A368LFZ3_9VIBR</name>
<protein>
    <submittedName>
        <fullName evidence="8">Protein-disulfide isomerase</fullName>
    </submittedName>
</protein>
<keyword evidence="2" id="KW-0732">Signal</keyword>
<keyword evidence="8" id="KW-0413">Isomerase</keyword>
<evidence type="ECO:0000256" key="4">
    <source>
        <dbReference type="ARBA" id="ARBA00023157"/>
    </source>
</evidence>
<feature type="domain" description="Thioredoxin" evidence="7">
    <location>
        <begin position="61"/>
        <end position="275"/>
    </location>
</feature>
<proteinExistence type="inferred from homology"/>
<organism evidence="8 9">
    <name type="scientific">Vibrio casei</name>
    <dbReference type="NCBI Taxonomy" id="673372"/>
    <lineage>
        <taxon>Bacteria</taxon>
        <taxon>Pseudomonadati</taxon>
        <taxon>Pseudomonadota</taxon>
        <taxon>Gammaproteobacteria</taxon>
        <taxon>Vibrionales</taxon>
        <taxon>Vibrionaceae</taxon>
        <taxon>Vibrio</taxon>
    </lineage>
</organism>
<dbReference type="InterPro" id="IPR013766">
    <property type="entry name" value="Thioredoxin_domain"/>
</dbReference>
<evidence type="ECO:0000313" key="8">
    <source>
        <dbReference type="EMBL" id="RCS68682.1"/>
    </source>
</evidence>
<keyword evidence="6" id="KW-0472">Membrane</keyword>
<reference evidence="8 9" key="1">
    <citation type="journal article" date="2017" name="Elife">
        <title>Extensive horizontal gene transfer in cheese-associated bacteria.</title>
        <authorList>
            <person name="Bonham K.S."/>
            <person name="Wolfe B.E."/>
            <person name="Dutton R.J."/>
        </authorList>
    </citation>
    <scope>NUCLEOTIDE SEQUENCE [LARGE SCALE GENOMIC DNA]</scope>
    <source>
        <strain evidence="8 9">JB196</strain>
    </source>
</reference>
<dbReference type="Gene3D" id="3.40.30.10">
    <property type="entry name" value="Glutaredoxin"/>
    <property type="match status" value="1"/>
</dbReference>
<dbReference type="SUPFAM" id="SSF52833">
    <property type="entry name" value="Thioredoxin-like"/>
    <property type="match status" value="1"/>
</dbReference>
<keyword evidence="6" id="KW-0812">Transmembrane</keyword>
<gene>
    <name evidence="8" type="ORF">CIK83_17370</name>
</gene>
<dbReference type="RefSeq" id="WP_086957832.1">
    <property type="nucleotide sequence ID" value="NZ_FUKS01000002.1"/>
</dbReference>
<keyword evidence="3" id="KW-0560">Oxidoreductase</keyword>
<dbReference type="Pfam" id="PF13462">
    <property type="entry name" value="Thioredoxin_4"/>
    <property type="match status" value="1"/>
</dbReference>
<evidence type="ECO:0000256" key="6">
    <source>
        <dbReference type="SAM" id="Phobius"/>
    </source>
</evidence>
<keyword evidence="4" id="KW-1015">Disulfide bond</keyword>
<comment type="similarity">
    <text evidence="1">Belongs to the thioredoxin family. DsbA subfamily.</text>
</comment>
<evidence type="ECO:0000256" key="1">
    <source>
        <dbReference type="ARBA" id="ARBA00005791"/>
    </source>
</evidence>
<sequence>MATEKKPTNLMNVFICLILTFLVAIIGFSMYLTITTTSNLSSEISNLRGEVKETAKAQLTPQQFQSAVAESLEALAEKKQQENLEAKLAQYPLASEDVPEGKSIYGNINARFTMVEFSDLECPFCKRFHDTPKKIVEASKGMVNWQWKHLPLDFHNPAAKRQSIAAECVREQKGNKAFWVFLDDVFNKSRGNGQGVEDLASLVAGVGANVTEAQKCISNGSYNDKIAEDIKQATNNGINGTPATFIVDNSTGRTQLLGGAQPPQAIMAVIKRMIAEQEEQDATEASE</sequence>
<dbReference type="Proteomes" id="UP000252479">
    <property type="component" value="Unassembled WGS sequence"/>
</dbReference>
<keyword evidence="9" id="KW-1185">Reference proteome</keyword>
<evidence type="ECO:0000256" key="5">
    <source>
        <dbReference type="ARBA" id="ARBA00023284"/>
    </source>
</evidence>
<evidence type="ECO:0000256" key="2">
    <source>
        <dbReference type="ARBA" id="ARBA00022729"/>
    </source>
</evidence>
<dbReference type="InterPro" id="IPR012336">
    <property type="entry name" value="Thioredoxin-like_fold"/>
</dbReference>
<evidence type="ECO:0000256" key="3">
    <source>
        <dbReference type="ARBA" id="ARBA00023002"/>
    </source>
</evidence>
<accession>A0A368LFZ3</accession>